<dbReference type="GO" id="GO:0016491">
    <property type="term" value="F:oxidoreductase activity"/>
    <property type="evidence" value="ECO:0007669"/>
    <property type="project" value="UniProtKB-KW"/>
</dbReference>
<evidence type="ECO:0000256" key="4">
    <source>
        <dbReference type="SAM" id="MobiDB-lite"/>
    </source>
</evidence>
<dbReference type="SUPFAM" id="SSF50998">
    <property type="entry name" value="Quinoprotein alcohol dehydrogenase-like"/>
    <property type="match status" value="1"/>
</dbReference>
<feature type="compositionally biased region" description="Gly residues" evidence="4">
    <location>
        <begin position="1"/>
        <end position="11"/>
    </location>
</feature>
<dbReference type="InterPro" id="IPR011047">
    <property type="entry name" value="Quinoprotein_ADH-like_sf"/>
</dbReference>
<feature type="domain" description="Pyrrolo-quinoline quinone repeat" evidence="5">
    <location>
        <begin position="36"/>
        <end position="171"/>
    </location>
</feature>
<dbReference type="EMBL" id="CAMKVN010000698">
    <property type="protein sequence ID" value="CAI2170413.1"/>
    <property type="molecule type" value="Genomic_DNA"/>
</dbReference>
<accession>A0A9W4SIN7</accession>
<reference evidence="6" key="1">
    <citation type="submission" date="2022-08" db="EMBL/GenBank/DDBJ databases">
        <authorList>
            <person name="Kallberg Y."/>
            <person name="Tangrot J."/>
            <person name="Rosling A."/>
        </authorList>
    </citation>
    <scope>NUCLEOTIDE SEQUENCE</scope>
    <source>
        <strain evidence="6">Wild A</strain>
    </source>
</reference>
<feature type="domain" description="Pyrrolo-quinoline quinone repeat" evidence="5">
    <location>
        <begin position="340"/>
        <end position="420"/>
    </location>
</feature>
<evidence type="ECO:0000256" key="3">
    <source>
        <dbReference type="ARBA" id="ARBA00023002"/>
    </source>
</evidence>
<organism evidence="6 7">
    <name type="scientific">Funneliformis geosporum</name>
    <dbReference type="NCBI Taxonomy" id="1117311"/>
    <lineage>
        <taxon>Eukaryota</taxon>
        <taxon>Fungi</taxon>
        <taxon>Fungi incertae sedis</taxon>
        <taxon>Mucoromycota</taxon>
        <taxon>Glomeromycotina</taxon>
        <taxon>Glomeromycetes</taxon>
        <taxon>Glomerales</taxon>
        <taxon>Glomeraceae</taxon>
        <taxon>Funneliformis</taxon>
    </lineage>
</organism>
<dbReference type="Gene3D" id="2.130.10.10">
    <property type="entry name" value="YVTN repeat-like/Quinoprotein amine dehydrogenase"/>
    <property type="match status" value="1"/>
</dbReference>
<evidence type="ECO:0000259" key="5">
    <source>
        <dbReference type="Pfam" id="PF13360"/>
    </source>
</evidence>
<dbReference type="Gene3D" id="2.140.10.10">
    <property type="entry name" value="Quinoprotein alcohol dehydrogenase-like superfamily"/>
    <property type="match status" value="1"/>
</dbReference>
<evidence type="ECO:0000313" key="6">
    <source>
        <dbReference type="EMBL" id="CAI2170413.1"/>
    </source>
</evidence>
<keyword evidence="3" id="KW-0560">Oxidoreductase</keyword>
<dbReference type="InterPro" id="IPR002372">
    <property type="entry name" value="PQQ_rpt_dom"/>
</dbReference>
<name>A0A9W4SIN7_9GLOM</name>
<protein>
    <submittedName>
        <fullName evidence="6">9074_t:CDS:1</fullName>
    </submittedName>
</protein>
<dbReference type="InterPro" id="IPR018391">
    <property type="entry name" value="PQQ_b-propeller_rpt"/>
</dbReference>
<dbReference type="Pfam" id="PF13360">
    <property type="entry name" value="PQQ_2"/>
    <property type="match status" value="2"/>
</dbReference>
<keyword evidence="7" id="KW-1185">Reference proteome</keyword>
<comment type="caution">
    <text evidence="6">The sequence shown here is derived from an EMBL/GenBank/DDBJ whole genome shotgun (WGS) entry which is preliminary data.</text>
</comment>
<dbReference type="Proteomes" id="UP001153678">
    <property type="component" value="Unassembled WGS sequence"/>
</dbReference>
<evidence type="ECO:0000313" key="7">
    <source>
        <dbReference type="Proteomes" id="UP001153678"/>
    </source>
</evidence>
<comment type="similarity">
    <text evidence="2">Belongs to the bacterial PQQ dehydrogenase family.</text>
</comment>
<dbReference type="PANTHER" id="PTHR32303:SF10">
    <property type="entry name" value="OUTER MEMBRANE PROTEIN ASSEMBLY FACTOR BAMB"/>
    <property type="match status" value="1"/>
</dbReference>
<gene>
    <name evidence="6" type="ORF">FWILDA_LOCUS4569</name>
</gene>
<dbReference type="PANTHER" id="PTHR32303">
    <property type="entry name" value="QUINOPROTEIN ALCOHOL DEHYDROGENASE (CYTOCHROME C)"/>
    <property type="match status" value="1"/>
</dbReference>
<dbReference type="SMART" id="SM00564">
    <property type="entry name" value="PQQ"/>
    <property type="match status" value="4"/>
</dbReference>
<feature type="non-terminal residue" evidence="6">
    <location>
        <position position="1"/>
    </location>
</feature>
<evidence type="ECO:0000256" key="2">
    <source>
        <dbReference type="ARBA" id="ARBA00008156"/>
    </source>
</evidence>
<dbReference type="InterPro" id="IPR015943">
    <property type="entry name" value="WD40/YVTN_repeat-like_dom_sf"/>
</dbReference>
<comment type="cofactor">
    <cofactor evidence="1">
        <name>pyrroloquinoline quinone</name>
        <dbReference type="ChEBI" id="CHEBI:58442"/>
    </cofactor>
</comment>
<dbReference type="AlphaFoldDB" id="A0A9W4SIN7"/>
<proteinExistence type="inferred from homology"/>
<feature type="region of interest" description="Disordered" evidence="4">
    <location>
        <begin position="1"/>
        <end position="23"/>
    </location>
</feature>
<evidence type="ECO:0000256" key="1">
    <source>
        <dbReference type="ARBA" id="ARBA00001931"/>
    </source>
</evidence>
<sequence length="434" mass="46389">MQEKTGFGGPGIDNSRNAVGETKISPDNVNSLTIKYEIPTDNSVSATPVTFKNNVYFPDWAGFLYSVDAKTGTINWKFKVSEKYLPQPADPKAISRDTFAIDPTEQLIVLGTQNPFDGGSGFVMAIDLQGELVWITLIDDHPYAGITQSPTIYNGGVYIGVSSSEEEAAAFNPGYVCCTFQGSFAKLDLKTVWGSAPAIDPIKGLVYISTGNNYDVPPDILDCLSSTNTTEEMFKCHDPKNYINTILALDINNVPYPDNCPKPSGPDYACKKHGCPLLAIATAKSGITWAINAVTGEIYWYVESGPGRLDGGSLFGSATNKDNYVFKKPSRNSPPSTNGGALVAIDVLTGKILWQTANPTNAGGAAPVSYANGVVWYGSRDDSGHLYALDAETGDILYDFITGGTVSCGPSIVDGVVFAGSGYQRFGSETMNNR</sequence>
<dbReference type="OrthoDB" id="416253at2759"/>